<dbReference type="GO" id="GO:0010114">
    <property type="term" value="P:response to red light"/>
    <property type="evidence" value="ECO:0007669"/>
    <property type="project" value="TreeGrafter"/>
</dbReference>
<dbReference type="InterPro" id="IPR004827">
    <property type="entry name" value="bZIP"/>
</dbReference>
<sequence>MTTERSFDSLLRVNVKEDQPVARSEAVKSSGEGQRSRRKDPAERESSRLKKLLRNRVSAHQARERKKVYVNELEKRMKDLEAKNTELEEMLSTLQKENHMLRHIIKNTTLSSSR</sequence>
<dbReference type="CDD" id="cd14704">
    <property type="entry name" value="bZIP_HY5-like"/>
    <property type="match status" value="1"/>
</dbReference>
<dbReference type="Gene3D" id="1.20.5.490">
    <property type="entry name" value="Single helix bin"/>
    <property type="match status" value="1"/>
</dbReference>
<evidence type="ECO:0000256" key="7">
    <source>
        <dbReference type="SAM" id="Coils"/>
    </source>
</evidence>
<reference evidence="10" key="1">
    <citation type="submission" date="2016-07" db="EMBL/GenBank/DDBJ databases">
        <title>De novo transcriptome assembly of four accessions of the metal hyperaccumulator plant Noccaea caerulescens.</title>
        <authorList>
            <person name="Blande D."/>
            <person name="Halimaa P."/>
            <person name="Tervahauta A.I."/>
            <person name="Aarts M.G."/>
            <person name="Karenlampi S.O."/>
        </authorList>
    </citation>
    <scope>NUCLEOTIDE SEQUENCE</scope>
</reference>
<evidence type="ECO:0000256" key="6">
    <source>
        <dbReference type="ARBA" id="ARBA00023242"/>
    </source>
</evidence>
<name>A0A1J3IVF6_NOCCA</name>
<feature type="region of interest" description="Disordered" evidence="8">
    <location>
        <begin position="19"/>
        <end position="60"/>
    </location>
</feature>
<dbReference type="SMART" id="SM00338">
    <property type="entry name" value="BRLZ"/>
    <property type="match status" value="1"/>
</dbReference>
<protein>
    <submittedName>
        <fullName evidence="10">Transcription factor HY5</fullName>
    </submittedName>
</protein>
<dbReference type="PANTHER" id="PTHR46714:SF6">
    <property type="entry name" value="TRANSCRIPTIONAL ACTIVATOR HAC1"/>
    <property type="match status" value="1"/>
</dbReference>
<dbReference type="Pfam" id="PF00170">
    <property type="entry name" value="bZIP_1"/>
    <property type="match status" value="1"/>
</dbReference>
<evidence type="ECO:0000256" key="4">
    <source>
        <dbReference type="ARBA" id="ARBA00023125"/>
    </source>
</evidence>
<feature type="domain" description="BZIP" evidence="9">
    <location>
        <begin position="45"/>
        <end position="108"/>
    </location>
</feature>
<dbReference type="GO" id="GO:0000981">
    <property type="term" value="F:DNA-binding transcription factor activity, RNA polymerase II-specific"/>
    <property type="evidence" value="ECO:0007669"/>
    <property type="project" value="InterPro"/>
</dbReference>
<comment type="subcellular location">
    <subcellularLocation>
        <location evidence="1">Nucleus</location>
    </subcellularLocation>
</comment>
<organism evidence="10">
    <name type="scientific">Noccaea caerulescens</name>
    <name type="common">Alpine penny-cress</name>
    <name type="synonym">Thlaspi caerulescens</name>
    <dbReference type="NCBI Taxonomy" id="107243"/>
    <lineage>
        <taxon>Eukaryota</taxon>
        <taxon>Viridiplantae</taxon>
        <taxon>Streptophyta</taxon>
        <taxon>Embryophyta</taxon>
        <taxon>Tracheophyta</taxon>
        <taxon>Spermatophyta</taxon>
        <taxon>Magnoliopsida</taxon>
        <taxon>eudicotyledons</taxon>
        <taxon>Gunneridae</taxon>
        <taxon>Pentapetalae</taxon>
        <taxon>rosids</taxon>
        <taxon>malvids</taxon>
        <taxon>Brassicales</taxon>
        <taxon>Brassicaceae</taxon>
        <taxon>Coluteocarpeae</taxon>
        <taxon>Noccaea</taxon>
    </lineage>
</organism>
<comment type="similarity">
    <text evidence="2">Belongs to the bZIP family.</text>
</comment>
<dbReference type="SUPFAM" id="SSF57959">
    <property type="entry name" value="Leucine zipper domain"/>
    <property type="match status" value="1"/>
</dbReference>
<evidence type="ECO:0000313" key="10">
    <source>
        <dbReference type="EMBL" id="JAU84362.1"/>
    </source>
</evidence>
<dbReference type="EMBL" id="GEVM01021576">
    <property type="protein sequence ID" value="JAU84362.1"/>
    <property type="molecule type" value="Transcribed_RNA"/>
</dbReference>
<evidence type="ECO:0000256" key="2">
    <source>
        <dbReference type="ARBA" id="ARBA00007163"/>
    </source>
</evidence>
<dbReference type="AlphaFoldDB" id="A0A1J3IVF6"/>
<proteinExistence type="inferred from homology"/>
<keyword evidence="7" id="KW-0175">Coiled coil</keyword>
<dbReference type="GO" id="GO:0005634">
    <property type="term" value="C:nucleus"/>
    <property type="evidence" value="ECO:0007669"/>
    <property type="project" value="UniProtKB-SubCell"/>
</dbReference>
<dbReference type="PANTHER" id="PTHR46714">
    <property type="entry name" value="TRANSCRIPTIONAL ACTIVATOR HAC1"/>
    <property type="match status" value="1"/>
</dbReference>
<dbReference type="PROSITE" id="PS50217">
    <property type="entry name" value="BZIP"/>
    <property type="match status" value="1"/>
</dbReference>
<keyword evidence="6" id="KW-0539">Nucleus</keyword>
<evidence type="ECO:0000256" key="5">
    <source>
        <dbReference type="ARBA" id="ARBA00023163"/>
    </source>
</evidence>
<feature type="coiled-coil region" evidence="7">
    <location>
        <begin position="63"/>
        <end position="97"/>
    </location>
</feature>
<evidence type="ECO:0000256" key="8">
    <source>
        <dbReference type="SAM" id="MobiDB-lite"/>
    </source>
</evidence>
<dbReference type="InterPro" id="IPR044280">
    <property type="entry name" value="Hac1/HY5"/>
</dbReference>
<dbReference type="GO" id="GO:0003677">
    <property type="term" value="F:DNA binding"/>
    <property type="evidence" value="ECO:0007669"/>
    <property type="project" value="UniProtKB-KW"/>
</dbReference>
<accession>A0A1J3IVF6</accession>
<feature type="compositionally biased region" description="Basic and acidic residues" evidence="8">
    <location>
        <begin position="39"/>
        <end position="48"/>
    </location>
</feature>
<dbReference type="InterPro" id="IPR046347">
    <property type="entry name" value="bZIP_sf"/>
</dbReference>
<dbReference type="GO" id="GO:0010218">
    <property type="term" value="P:response to far red light"/>
    <property type="evidence" value="ECO:0007669"/>
    <property type="project" value="TreeGrafter"/>
</dbReference>
<keyword evidence="4" id="KW-0238">DNA-binding</keyword>
<keyword evidence="5" id="KW-0804">Transcription</keyword>
<dbReference type="GO" id="GO:0010017">
    <property type="term" value="P:red or far-red light signaling pathway"/>
    <property type="evidence" value="ECO:0007669"/>
    <property type="project" value="TreeGrafter"/>
</dbReference>
<dbReference type="PROSITE" id="PS00036">
    <property type="entry name" value="BZIP_BASIC"/>
    <property type="match status" value="1"/>
</dbReference>
<evidence type="ECO:0000256" key="1">
    <source>
        <dbReference type="ARBA" id="ARBA00004123"/>
    </source>
</evidence>
<evidence type="ECO:0000256" key="3">
    <source>
        <dbReference type="ARBA" id="ARBA00023015"/>
    </source>
</evidence>
<keyword evidence="3" id="KW-0805">Transcription regulation</keyword>
<dbReference type="GO" id="GO:0010099">
    <property type="term" value="P:regulation of photomorphogenesis"/>
    <property type="evidence" value="ECO:0007669"/>
    <property type="project" value="TreeGrafter"/>
</dbReference>
<dbReference type="GO" id="GO:0045944">
    <property type="term" value="P:positive regulation of transcription by RNA polymerase II"/>
    <property type="evidence" value="ECO:0007669"/>
    <property type="project" value="InterPro"/>
</dbReference>
<evidence type="ECO:0000259" key="9">
    <source>
        <dbReference type="PROSITE" id="PS50217"/>
    </source>
</evidence>
<gene>
    <name evidence="10" type="ORF">MP_TR18398_c0_g1_i1_g.52550</name>
</gene>